<dbReference type="InterPro" id="IPR016024">
    <property type="entry name" value="ARM-type_fold"/>
</dbReference>
<dbReference type="SUPFAM" id="SSF48371">
    <property type="entry name" value="ARM repeat"/>
    <property type="match status" value="1"/>
</dbReference>
<comment type="similarity">
    <text evidence="1">Belongs to the Mo25 family.</text>
</comment>
<evidence type="ECO:0000313" key="3">
    <source>
        <dbReference type="Proteomes" id="UP001291623"/>
    </source>
</evidence>
<dbReference type="PANTHER" id="PTHR10182">
    <property type="entry name" value="CALCIUM-BINDING PROTEIN 39-RELATED"/>
    <property type="match status" value="1"/>
</dbReference>
<organism evidence="2 3">
    <name type="scientific">Anisodus tanguticus</name>
    <dbReference type="NCBI Taxonomy" id="243964"/>
    <lineage>
        <taxon>Eukaryota</taxon>
        <taxon>Viridiplantae</taxon>
        <taxon>Streptophyta</taxon>
        <taxon>Embryophyta</taxon>
        <taxon>Tracheophyta</taxon>
        <taxon>Spermatophyta</taxon>
        <taxon>Magnoliopsida</taxon>
        <taxon>eudicotyledons</taxon>
        <taxon>Gunneridae</taxon>
        <taxon>Pentapetalae</taxon>
        <taxon>asterids</taxon>
        <taxon>lamiids</taxon>
        <taxon>Solanales</taxon>
        <taxon>Solanaceae</taxon>
        <taxon>Solanoideae</taxon>
        <taxon>Hyoscyameae</taxon>
        <taxon>Anisodus</taxon>
    </lineage>
</organism>
<dbReference type="Pfam" id="PF08569">
    <property type="entry name" value="Mo25"/>
    <property type="match status" value="1"/>
</dbReference>
<proteinExistence type="inferred from homology"/>
<dbReference type="EMBL" id="JAVYJV010000016">
    <property type="protein sequence ID" value="KAK4350283.1"/>
    <property type="molecule type" value="Genomic_DNA"/>
</dbReference>
<dbReference type="Gene3D" id="1.25.10.10">
    <property type="entry name" value="Leucine-rich Repeat Variant"/>
    <property type="match status" value="1"/>
</dbReference>
<protein>
    <submittedName>
        <fullName evidence="2">Uncharacterized protein</fullName>
    </submittedName>
</protein>
<dbReference type="AlphaFoldDB" id="A0AAE1RFT0"/>
<comment type="caution">
    <text evidence="2">The sequence shown here is derived from an EMBL/GenBank/DDBJ whole genome shotgun (WGS) entry which is preliminary data.</text>
</comment>
<dbReference type="Proteomes" id="UP001291623">
    <property type="component" value="Unassembled WGS sequence"/>
</dbReference>
<name>A0AAE1RFT0_9SOLA</name>
<evidence type="ECO:0000313" key="2">
    <source>
        <dbReference type="EMBL" id="KAK4350283.1"/>
    </source>
</evidence>
<sequence>MKIDKSRKVAKQSLSNLKLFTKVCVPVVLISSSSNLRLRLKTHVNVVRRARFFLSTLDSRKDNVDHKCFDKMQELDSLLYEMELIMYDTNECEPAAEACIQLTYELFRNDILRLIILCLPKLNLKICVEVRADKKFSDHMQIPEFDVATDECYNNL</sequence>
<dbReference type="PANTHER" id="PTHR10182:SF21">
    <property type="entry name" value="CALCIUM-BINDING PROTEIN"/>
    <property type="match status" value="1"/>
</dbReference>
<gene>
    <name evidence="2" type="ORF">RND71_029596</name>
</gene>
<dbReference type="GO" id="GO:0043539">
    <property type="term" value="F:protein serine/threonine kinase activator activity"/>
    <property type="evidence" value="ECO:0007669"/>
    <property type="project" value="TreeGrafter"/>
</dbReference>
<reference evidence="2" key="1">
    <citation type="submission" date="2023-12" db="EMBL/GenBank/DDBJ databases">
        <title>Genome assembly of Anisodus tanguticus.</title>
        <authorList>
            <person name="Wang Y.-J."/>
        </authorList>
    </citation>
    <scope>NUCLEOTIDE SEQUENCE</scope>
    <source>
        <strain evidence="2">KB-2021</strain>
        <tissue evidence="2">Leaf</tissue>
    </source>
</reference>
<dbReference type="InterPro" id="IPR013878">
    <property type="entry name" value="Mo25"/>
</dbReference>
<dbReference type="InterPro" id="IPR011989">
    <property type="entry name" value="ARM-like"/>
</dbReference>
<evidence type="ECO:0000256" key="1">
    <source>
        <dbReference type="ARBA" id="ARBA00011012"/>
    </source>
</evidence>
<dbReference type="GO" id="GO:0035556">
    <property type="term" value="P:intracellular signal transduction"/>
    <property type="evidence" value="ECO:0007669"/>
    <property type="project" value="TreeGrafter"/>
</dbReference>
<accession>A0AAE1RFT0</accession>
<keyword evidence="3" id="KW-1185">Reference proteome</keyword>